<reference evidence="1" key="1">
    <citation type="submission" date="2024-07" db="EMBL/GenBank/DDBJ databases">
        <authorList>
            <person name="Yu S.T."/>
        </authorList>
    </citation>
    <scope>NUCLEOTIDE SEQUENCE</scope>
    <source>
        <strain evidence="1">R21</strain>
    </source>
</reference>
<dbReference type="EMBL" id="CP163435">
    <property type="protein sequence ID" value="XDQ30669.1"/>
    <property type="molecule type" value="Genomic_DNA"/>
</dbReference>
<sequence length="308" mass="34951">MDQEEKRIDARRLFEGLCDHDGADARAEVVAPWLDRVENAYRAGNGYRAELSAGVARLCRQVPARPDEEQRNLVWELYALSRVSDVLLLAFQPPADTAGEEPWARRLPPTAQWPALSMAHYLELFTRLGMVPFAEVEAFDPFLHEIVDVEQAESPDEPVRITEAVWPGLWLGPLLFSRAGVRVRAGAHHAERGVADRSPLYWSFLRRHRPTIDQSLGWGHNSQWRTDLRLDYRTDEGEFVNMLADTDADADADLDSVNALLTSAERRDLVRHRCLLRTPANAARLAEHPDWQADLYPFDWQIPSGGAE</sequence>
<evidence type="ECO:0000313" key="1">
    <source>
        <dbReference type="EMBL" id="XDQ30669.1"/>
    </source>
</evidence>
<dbReference type="AlphaFoldDB" id="A0AB39PJM1"/>
<protein>
    <submittedName>
        <fullName evidence="1">Uncharacterized protein</fullName>
    </submittedName>
</protein>
<organism evidence="1">
    <name type="scientific">Streptomyces sp. R21</name>
    <dbReference type="NCBI Taxonomy" id="3238627"/>
    <lineage>
        <taxon>Bacteria</taxon>
        <taxon>Bacillati</taxon>
        <taxon>Actinomycetota</taxon>
        <taxon>Actinomycetes</taxon>
        <taxon>Kitasatosporales</taxon>
        <taxon>Streptomycetaceae</taxon>
        <taxon>Streptomyces</taxon>
    </lineage>
</organism>
<name>A0AB39PJM1_9ACTN</name>
<dbReference type="RefSeq" id="WP_369240826.1">
    <property type="nucleotide sequence ID" value="NZ_CP163435.1"/>
</dbReference>
<proteinExistence type="predicted"/>
<gene>
    <name evidence="1" type="ORF">AB5J56_40845</name>
</gene>
<accession>A0AB39PJM1</accession>